<comment type="caution">
    <text evidence="2">The sequence shown here is derived from an EMBL/GenBank/DDBJ whole genome shotgun (WGS) entry which is preliminary data.</text>
</comment>
<feature type="compositionally biased region" description="Basic residues" evidence="1">
    <location>
        <begin position="29"/>
        <end position="38"/>
    </location>
</feature>
<reference evidence="3" key="1">
    <citation type="journal article" date="2019" name="Int. J. Syst. Evol. Microbiol.">
        <title>The Global Catalogue of Microorganisms (GCM) 10K type strain sequencing project: providing services to taxonomists for standard genome sequencing and annotation.</title>
        <authorList>
            <consortium name="The Broad Institute Genomics Platform"/>
            <consortium name="The Broad Institute Genome Sequencing Center for Infectious Disease"/>
            <person name="Wu L."/>
            <person name="Ma J."/>
        </authorList>
    </citation>
    <scope>NUCLEOTIDE SEQUENCE [LARGE SCALE GENOMIC DNA]</scope>
    <source>
        <strain evidence="3">JCM 17986</strain>
    </source>
</reference>
<evidence type="ECO:0000313" key="3">
    <source>
        <dbReference type="Proteomes" id="UP001500466"/>
    </source>
</evidence>
<evidence type="ECO:0000256" key="1">
    <source>
        <dbReference type="SAM" id="MobiDB-lite"/>
    </source>
</evidence>
<dbReference type="EMBL" id="BAABHS010000003">
    <property type="protein sequence ID" value="GAA4952476.1"/>
    <property type="molecule type" value="Genomic_DNA"/>
</dbReference>
<feature type="region of interest" description="Disordered" evidence="1">
    <location>
        <begin position="1"/>
        <end position="47"/>
    </location>
</feature>
<proteinExistence type="predicted"/>
<sequence>MTRDSRDAAPADTEHDPRDAEPASSLCRQSRRWRHGAHRWPSPESGAKQLAAINDGRRWEDIAVLAPCDGYPGCGGYHLDWPQRGARR</sequence>
<dbReference type="Proteomes" id="UP001500466">
    <property type="component" value="Unassembled WGS sequence"/>
</dbReference>
<feature type="compositionally biased region" description="Basic and acidic residues" evidence="1">
    <location>
        <begin position="1"/>
        <end position="21"/>
    </location>
</feature>
<organism evidence="2 3">
    <name type="scientific">Yinghuangia aomiensis</name>
    <dbReference type="NCBI Taxonomy" id="676205"/>
    <lineage>
        <taxon>Bacteria</taxon>
        <taxon>Bacillati</taxon>
        <taxon>Actinomycetota</taxon>
        <taxon>Actinomycetes</taxon>
        <taxon>Kitasatosporales</taxon>
        <taxon>Streptomycetaceae</taxon>
        <taxon>Yinghuangia</taxon>
    </lineage>
</organism>
<name>A0ABP9H126_9ACTN</name>
<keyword evidence="3" id="KW-1185">Reference proteome</keyword>
<gene>
    <name evidence="2" type="ORF">GCM10023205_12080</name>
</gene>
<evidence type="ECO:0000313" key="2">
    <source>
        <dbReference type="EMBL" id="GAA4952476.1"/>
    </source>
</evidence>
<accession>A0ABP9H126</accession>
<protein>
    <submittedName>
        <fullName evidence="2">Uncharacterized protein</fullName>
    </submittedName>
</protein>